<evidence type="ECO:0000313" key="1">
    <source>
        <dbReference type="EMBL" id="BAW27507.1"/>
    </source>
</evidence>
<dbReference type="AlphaFoldDB" id="A0A1L7NPY6"/>
<keyword evidence="1" id="KW-0614">Plasmid</keyword>
<name>A0A1L7NPY6_PSEPU</name>
<dbReference type="RefSeq" id="WP_096427222.1">
    <property type="nucleotide sequence ID" value="NZ_AP015032.1"/>
</dbReference>
<protein>
    <submittedName>
        <fullName evidence="1">Uncharacterized protein</fullName>
    </submittedName>
</protein>
<gene>
    <name evidence="1" type="ORF">KF715C_pC740</name>
</gene>
<dbReference type="Proteomes" id="UP000218731">
    <property type="component" value="Plasmid pKF715C"/>
</dbReference>
<dbReference type="EMBL" id="AP015032">
    <property type="protein sequence ID" value="BAW27507.1"/>
    <property type="molecule type" value="Genomic_DNA"/>
</dbReference>
<reference evidence="1 2" key="1">
    <citation type="submission" date="2015-11" db="EMBL/GenBank/DDBJ databases">
        <title>Complete genome sequencing of a biphenyl-degrading bacterium, Pseudomonas putida KF715 (=NBRC110667).</title>
        <authorList>
            <person name="Suenaga H."/>
            <person name="Fujihara N."/>
            <person name="Watanabe T."/>
            <person name="Hirose J."/>
            <person name="Kimura N."/>
            <person name="Yamazoe A."/>
            <person name="Hosoyama A."/>
            <person name="Shimodaira J."/>
            <person name="Furukawa K."/>
        </authorList>
    </citation>
    <scope>NUCLEOTIDE SEQUENCE [LARGE SCALE GENOMIC DNA]</scope>
    <source>
        <strain evidence="1 2">KF715</strain>
        <plasmid evidence="2">Plasmid pkf715c dna</plasmid>
    </source>
</reference>
<proteinExistence type="predicted"/>
<sequence>MYNNPALTNAGSTRTRPSIAVVDLKTQERMRVELEIGETLYVRCPAGSIQRVERQHLPPERWEVIEASPAVGVA</sequence>
<geneLocation type="plasmid" evidence="2">
    <name>pkf715c dna</name>
</geneLocation>
<organism evidence="1 2">
    <name type="scientific">Pseudomonas putida</name>
    <name type="common">Arthrobacter siderocapsulatus</name>
    <dbReference type="NCBI Taxonomy" id="303"/>
    <lineage>
        <taxon>Bacteria</taxon>
        <taxon>Pseudomonadati</taxon>
        <taxon>Pseudomonadota</taxon>
        <taxon>Gammaproteobacteria</taxon>
        <taxon>Pseudomonadales</taxon>
        <taxon>Pseudomonadaceae</taxon>
        <taxon>Pseudomonas</taxon>
    </lineage>
</organism>
<evidence type="ECO:0000313" key="2">
    <source>
        <dbReference type="Proteomes" id="UP000218731"/>
    </source>
</evidence>
<accession>A0A1L7NPY6</accession>